<keyword evidence="3" id="KW-1185">Reference proteome</keyword>
<proteinExistence type="predicted"/>
<gene>
    <name evidence="2" type="ORF">CCMP2556_LOCUS48535</name>
</gene>
<evidence type="ECO:0000313" key="3">
    <source>
        <dbReference type="Proteomes" id="UP001642484"/>
    </source>
</evidence>
<dbReference type="Proteomes" id="UP001642484">
    <property type="component" value="Unassembled WGS sequence"/>
</dbReference>
<feature type="coiled-coil region" evidence="1">
    <location>
        <begin position="36"/>
        <end position="116"/>
    </location>
</feature>
<accession>A0ABP0RRS6</accession>
<keyword evidence="1" id="KW-0175">Coiled coil</keyword>
<protein>
    <submittedName>
        <fullName evidence="2">Uncharacterized protein</fullName>
    </submittedName>
</protein>
<reference evidence="2 3" key="1">
    <citation type="submission" date="2024-02" db="EMBL/GenBank/DDBJ databases">
        <authorList>
            <person name="Chen Y."/>
            <person name="Shah S."/>
            <person name="Dougan E. K."/>
            <person name="Thang M."/>
            <person name="Chan C."/>
        </authorList>
    </citation>
    <scope>NUCLEOTIDE SEQUENCE [LARGE SCALE GENOMIC DNA]</scope>
</reference>
<organism evidence="2 3">
    <name type="scientific">Durusdinium trenchii</name>
    <dbReference type="NCBI Taxonomy" id="1381693"/>
    <lineage>
        <taxon>Eukaryota</taxon>
        <taxon>Sar</taxon>
        <taxon>Alveolata</taxon>
        <taxon>Dinophyceae</taxon>
        <taxon>Suessiales</taxon>
        <taxon>Symbiodiniaceae</taxon>
        <taxon>Durusdinium</taxon>
    </lineage>
</organism>
<evidence type="ECO:0000313" key="2">
    <source>
        <dbReference type="EMBL" id="CAK9103334.1"/>
    </source>
</evidence>
<comment type="caution">
    <text evidence="2">The sequence shown here is derived from an EMBL/GenBank/DDBJ whole genome shotgun (WGS) entry which is preliminary data.</text>
</comment>
<sequence length="242" mass="26999">MAIAQEASCFATDVETVVAVLSDFKYSEALAEESVADEIRCQLKDQSMQIEELKAAIETELQTVRQQFEEAEVALESTKSSERQAVCELESKVNTLVEAQLKLQSVQDARKKVEKESRDELVVSDALHEAKNRNISVNEGAFCTLLNGSWTSDKDKNEKLATIKEYLQDIGTEKTLVAAADGLITKPEVRGDFDKMTIDCITEELSEKLKQVEEKLSERAPADKQVRAELLGLQARTVVSRR</sequence>
<name>A0ABP0RRS6_9DINO</name>
<evidence type="ECO:0000256" key="1">
    <source>
        <dbReference type="SAM" id="Coils"/>
    </source>
</evidence>
<dbReference type="EMBL" id="CAXAMN010026472">
    <property type="protein sequence ID" value="CAK9103334.1"/>
    <property type="molecule type" value="Genomic_DNA"/>
</dbReference>